<evidence type="ECO:0000313" key="2">
    <source>
        <dbReference type="Proteomes" id="UP001173578"/>
    </source>
</evidence>
<dbReference type="AlphaFoldDB" id="A0AAW7DGB9"/>
<reference evidence="1" key="2">
    <citation type="journal article" date="2022" name="Sci. Total Environ.">
        <title>Prevalence, transmission, and molecular epidemiology of tet(X)-positive bacteria among humans, animals, and environmental niches in China: An epidemiological, and genomic-based study.</title>
        <authorList>
            <person name="Dong N."/>
            <person name="Zeng Y."/>
            <person name="Cai C."/>
            <person name="Sun C."/>
            <person name="Lu J."/>
            <person name="Liu C."/>
            <person name="Zhou H."/>
            <person name="Sun Q."/>
            <person name="Shu L."/>
            <person name="Wang H."/>
            <person name="Wang Y."/>
            <person name="Wang S."/>
            <person name="Wu C."/>
            <person name="Chan E.W."/>
            <person name="Chen G."/>
            <person name="Shen Z."/>
            <person name="Chen S."/>
            <person name="Zhang R."/>
        </authorList>
    </citation>
    <scope>NUCLEOTIDE SEQUENCE</scope>
    <source>
        <strain evidence="1">210</strain>
    </source>
</reference>
<dbReference type="Gene3D" id="3.40.1590.10">
    <property type="entry name" value="NMB0488-like"/>
    <property type="match status" value="1"/>
</dbReference>
<name>A0AAW7DGB9_9FLAO</name>
<dbReference type="RefSeq" id="WP_286485538.1">
    <property type="nucleotide sequence ID" value="NZ_JACALR010000002.1"/>
</dbReference>
<sequence>MKTCQIFKIDNKFIIVTLYRLESWSYISSEPIFILPDDIDIKILLTKVFESLENSRDISEKEENEMWLGHDLLKLLKVKSFSKLYKESVACIVSLNEKNIEVTPYEFYFKTKGLSEKIEDRFIVEIDNIKSLIEYFSNYFK</sequence>
<comment type="caution">
    <text evidence="1">The sequence shown here is derived from an EMBL/GenBank/DDBJ whole genome shotgun (WGS) entry which is preliminary data.</text>
</comment>
<protein>
    <submittedName>
        <fullName evidence="1">Uncharacterized protein</fullName>
    </submittedName>
</protein>
<organism evidence="1 2">
    <name type="scientific">Empedobacter falsenii</name>
    <dbReference type="NCBI Taxonomy" id="343874"/>
    <lineage>
        <taxon>Bacteria</taxon>
        <taxon>Pseudomonadati</taxon>
        <taxon>Bacteroidota</taxon>
        <taxon>Flavobacteriia</taxon>
        <taxon>Flavobacteriales</taxon>
        <taxon>Weeksellaceae</taxon>
        <taxon>Empedobacter</taxon>
    </lineage>
</organism>
<dbReference type="SUPFAM" id="SSF160207">
    <property type="entry name" value="NMB0488-like"/>
    <property type="match status" value="1"/>
</dbReference>
<accession>A0AAW7DGB9</accession>
<gene>
    <name evidence="1" type="ORF">HX095_06700</name>
</gene>
<evidence type="ECO:0000313" key="1">
    <source>
        <dbReference type="EMBL" id="MDM1550900.1"/>
    </source>
</evidence>
<proteinExistence type="predicted"/>
<dbReference type="Proteomes" id="UP001173578">
    <property type="component" value="Unassembled WGS sequence"/>
</dbReference>
<dbReference type="EMBL" id="JACALR010000002">
    <property type="protein sequence ID" value="MDM1550900.1"/>
    <property type="molecule type" value="Genomic_DNA"/>
</dbReference>
<dbReference type="InterPro" id="IPR037891">
    <property type="entry name" value="Cdil-like_sf"/>
</dbReference>
<reference evidence="1" key="1">
    <citation type="submission" date="2020-06" db="EMBL/GenBank/DDBJ databases">
        <authorList>
            <person name="Dong N."/>
        </authorList>
    </citation>
    <scope>NUCLEOTIDE SEQUENCE</scope>
    <source>
        <strain evidence="1">210</strain>
    </source>
</reference>